<evidence type="ECO:0000259" key="4">
    <source>
        <dbReference type="PROSITE" id="PS51459"/>
    </source>
</evidence>
<dbReference type="Gene3D" id="1.10.3290.10">
    <property type="entry name" value="Fido-like domain"/>
    <property type="match status" value="1"/>
</dbReference>
<feature type="binding site" evidence="1">
    <location>
        <begin position="164"/>
        <end position="170"/>
    </location>
    <ligand>
        <name>ATP</name>
        <dbReference type="ChEBI" id="CHEBI:30616"/>
    </ligand>
</feature>
<keyword evidence="5" id="KW-0808">Transferase</keyword>
<dbReference type="InParanoid" id="A0A517SII9"/>
<dbReference type="InterPro" id="IPR036390">
    <property type="entry name" value="WH_DNA-bd_sf"/>
</dbReference>
<dbReference type="PANTHER" id="PTHR13504:SF38">
    <property type="entry name" value="FIDO DOMAIN-CONTAINING PROTEIN"/>
    <property type="match status" value="1"/>
</dbReference>
<organism evidence="5 6">
    <name type="scientific">Caulifigura coniformis</name>
    <dbReference type="NCBI Taxonomy" id="2527983"/>
    <lineage>
        <taxon>Bacteria</taxon>
        <taxon>Pseudomonadati</taxon>
        <taxon>Planctomycetota</taxon>
        <taxon>Planctomycetia</taxon>
        <taxon>Planctomycetales</taxon>
        <taxon>Planctomycetaceae</taxon>
        <taxon>Caulifigura</taxon>
    </lineage>
</organism>
<dbReference type="EMBL" id="CP036271">
    <property type="protein sequence ID" value="QDT55936.1"/>
    <property type="molecule type" value="Genomic_DNA"/>
</dbReference>
<keyword evidence="1" id="KW-0547">Nucleotide-binding</keyword>
<feature type="binding site" evidence="1">
    <location>
        <position position="201"/>
    </location>
    <ligand>
        <name>ATP</name>
        <dbReference type="ChEBI" id="CHEBI:30616"/>
    </ligand>
</feature>
<dbReference type="Proteomes" id="UP000315700">
    <property type="component" value="Chromosome"/>
</dbReference>
<dbReference type="Pfam" id="PF02661">
    <property type="entry name" value="Fic"/>
    <property type="match status" value="1"/>
</dbReference>
<protein>
    <submittedName>
        <fullName evidence="5">Adenosine monophosphate-protein transferase SoFic</fullName>
        <ecNumber evidence="5">2.7.7.-</ecNumber>
    </submittedName>
</protein>
<feature type="binding site" evidence="3">
    <location>
        <begin position="201"/>
        <end position="202"/>
    </location>
    <ligand>
        <name>ATP</name>
        <dbReference type="ChEBI" id="CHEBI:30616"/>
    </ligand>
</feature>
<feature type="binding site" evidence="1">
    <location>
        <position position="159"/>
    </location>
    <ligand>
        <name>ATP</name>
        <dbReference type="ChEBI" id="CHEBI:30616"/>
    </ligand>
</feature>
<dbReference type="InterPro" id="IPR026287">
    <property type="entry name" value="SoFic-like"/>
</dbReference>
<dbReference type="PANTHER" id="PTHR13504">
    <property type="entry name" value="FIDO DOMAIN-CONTAINING PROTEIN DDB_G0283145"/>
    <property type="match status" value="1"/>
</dbReference>
<keyword evidence="6" id="KW-1185">Reference proteome</keyword>
<dbReference type="SUPFAM" id="SSF46785">
    <property type="entry name" value="Winged helix' DNA-binding domain"/>
    <property type="match status" value="1"/>
</dbReference>
<dbReference type="GO" id="GO:0005524">
    <property type="term" value="F:ATP binding"/>
    <property type="evidence" value="ECO:0007669"/>
    <property type="project" value="UniProtKB-KW"/>
</dbReference>
<feature type="domain" description="Fido" evidence="4">
    <location>
        <begin position="74"/>
        <end position="223"/>
    </location>
</feature>
<dbReference type="SUPFAM" id="SSF140931">
    <property type="entry name" value="Fic-like"/>
    <property type="match status" value="1"/>
</dbReference>
<reference evidence="5 6" key="1">
    <citation type="submission" date="2019-02" db="EMBL/GenBank/DDBJ databases">
        <title>Deep-cultivation of Planctomycetes and their phenomic and genomic characterization uncovers novel biology.</title>
        <authorList>
            <person name="Wiegand S."/>
            <person name="Jogler M."/>
            <person name="Boedeker C."/>
            <person name="Pinto D."/>
            <person name="Vollmers J."/>
            <person name="Rivas-Marin E."/>
            <person name="Kohn T."/>
            <person name="Peeters S.H."/>
            <person name="Heuer A."/>
            <person name="Rast P."/>
            <person name="Oberbeckmann S."/>
            <person name="Bunk B."/>
            <person name="Jeske O."/>
            <person name="Meyerdierks A."/>
            <person name="Storesund J.E."/>
            <person name="Kallscheuer N."/>
            <person name="Luecker S."/>
            <person name="Lage O.M."/>
            <person name="Pohl T."/>
            <person name="Merkel B.J."/>
            <person name="Hornburger P."/>
            <person name="Mueller R.-W."/>
            <person name="Bruemmer F."/>
            <person name="Labrenz M."/>
            <person name="Spormann A.M."/>
            <person name="Op den Camp H."/>
            <person name="Overmann J."/>
            <person name="Amann R."/>
            <person name="Jetten M.S.M."/>
            <person name="Mascher T."/>
            <person name="Medema M.H."/>
            <person name="Devos D.P."/>
            <person name="Kaster A.-K."/>
            <person name="Ovreas L."/>
            <person name="Rohde M."/>
            <person name="Galperin M.Y."/>
            <person name="Jogler C."/>
        </authorList>
    </citation>
    <scope>NUCLEOTIDE SEQUENCE [LARGE SCALE GENOMIC DNA]</scope>
    <source>
        <strain evidence="5 6">Pan44</strain>
    </source>
</reference>
<evidence type="ECO:0000256" key="2">
    <source>
        <dbReference type="PIRSR" id="PIRSR640198-1"/>
    </source>
</evidence>
<dbReference type="InterPro" id="IPR003812">
    <property type="entry name" value="Fido"/>
</dbReference>
<gene>
    <name evidence="5" type="ORF">Pan44_39840</name>
</gene>
<dbReference type="InterPro" id="IPR040198">
    <property type="entry name" value="Fido_containing"/>
</dbReference>
<evidence type="ECO:0000313" key="6">
    <source>
        <dbReference type="Proteomes" id="UP000315700"/>
    </source>
</evidence>
<evidence type="ECO:0000313" key="5">
    <source>
        <dbReference type="EMBL" id="QDT55936.1"/>
    </source>
</evidence>
<dbReference type="Pfam" id="PF13784">
    <property type="entry name" value="Fic_N"/>
    <property type="match status" value="1"/>
</dbReference>
<name>A0A517SII9_9PLAN</name>
<proteinExistence type="predicted"/>
<dbReference type="PROSITE" id="PS51459">
    <property type="entry name" value="FIDO"/>
    <property type="match status" value="1"/>
</dbReference>
<feature type="binding site" evidence="3">
    <location>
        <begin position="163"/>
        <end position="170"/>
    </location>
    <ligand>
        <name>ATP</name>
        <dbReference type="ChEBI" id="CHEBI:30616"/>
    </ligand>
</feature>
<evidence type="ECO:0000256" key="3">
    <source>
        <dbReference type="PIRSR" id="PIRSR640198-2"/>
    </source>
</evidence>
<dbReference type="InterPro" id="IPR036388">
    <property type="entry name" value="WH-like_DNA-bd_sf"/>
</dbReference>
<keyword evidence="1" id="KW-0067">ATP-binding</keyword>
<dbReference type="KEGG" id="ccos:Pan44_39840"/>
<feature type="binding site" evidence="1">
    <location>
        <position position="25"/>
    </location>
    <ligand>
        <name>ATP</name>
        <dbReference type="ChEBI" id="CHEBI:30616"/>
    </ligand>
</feature>
<keyword evidence="5" id="KW-0548">Nucleotidyltransferase</keyword>
<dbReference type="InterPro" id="IPR036597">
    <property type="entry name" value="Fido-like_dom_sf"/>
</dbReference>
<dbReference type="GO" id="GO:0016779">
    <property type="term" value="F:nucleotidyltransferase activity"/>
    <property type="evidence" value="ECO:0007669"/>
    <property type="project" value="UniProtKB-KW"/>
</dbReference>
<dbReference type="Gene3D" id="1.10.10.10">
    <property type="entry name" value="Winged helix-like DNA-binding domain superfamily/Winged helix DNA-binding domain"/>
    <property type="match status" value="1"/>
</dbReference>
<evidence type="ECO:0000256" key="1">
    <source>
        <dbReference type="PIRSR" id="PIRSR038925-1"/>
    </source>
</evidence>
<dbReference type="EC" id="2.7.7.-" evidence="5"/>
<dbReference type="PIRSF" id="PIRSF038925">
    <property type="entry name" value="AMP-prot_trans"/>
    <property type="match status" value="1"/>
</dbReference>
<sequence>MTVPSLQWFLYGFVRKEAVISSQIEGTQATFEDLITFEATRQTDRDDDVEEICNYVAALEYARAEVARPKGLPICTRLLCQIHKRLMHGVRGAEKQPGIVRTSQNWIGGSRPGNAMFVPPPPENVPEALALLDRWVHQEDGFPPLVRAGLAHVQFETIHPFLDGNGRVGRLLITLLVEHWKLLSAPLLYLSLSFKRHREEYYRRLSAVRTDGDFEGWIGFFLDAVREAADDAVEAATRVFRLLNDDRRLVTSHKAATVTSIRLFDHLPENPAITVAMAAELLGATKPTAIKAVQALVHAGVLEESTGKKRDRMYRYHRYLSLLAEDTEVQKP</sequence>
<feature type="active site" evidence="2">
    <location>
        <position position="159"/>
    </location>
</feature>
<accession>A0A517SII9</accession>
<dbReference type="AlphaFoldDB" id="A0A517SII9"/>
<dbReference type="InterPro" id="IPR025758">
    <property type="entry name" value="Fic/DOC_N"/>
</dbReference>